<dbReference type="InterPro" id="IPR004356">
    <property type="entry name" value="Adhesin_operon_reg_prot"/>
</dbReference>
<dbReference type="EMBL" id="DABERK010000026">
    <property type="protein sequence ID" value="HAI5333982.1"/>
    <property type="molecule type" value="Genomic_DNA"/>
</dbReference>
<evidence type="ECO:0000313" key="10">
    <source>
        <dbReference type="Proteomes" id="UP000534496"/>
    </source>
</evidence>
<dbReference type="PRINTS" id="PR01554">
    <property type="entry name" value="FIMREGULATRY"/>
</dbReference>
<dbReference type="Proteomes" id="UP000272336">
    <property type="component" value="Unassembled WGS sequence"/>
</dbReference>
<accession>A0A234WSA7</accession>
<dbReference type="EMBL" id="AASVQO010000043">
    <property type="protein sequence ID" value="EFH3676674.1"/>
    <property type="molecule type" value="Genomic_DNA"/>
</dbReference>
<evidence type="ECO:0000313" key="6">
    <source>
        <dbReference type="EMBL" id="MGE17279.1"/>
    </source>
</evidence>
<evidence type="ECO:0000313" key="4">
    <source>
        <dbReference type="EMBL" id="EFH3676674.1"/>
    </source>
</evidence>
<reference evidence="3" key="5">
    <citation type="submission" date="2023-10" db="EMBL/GenBank/DDBJ databases">
        <authorList>
            <person name="Leclercq S."/>
        </authorList>
    </citation>
    <scope>NUCLEOTIDE SEQUENCE</scope>
    <source>
        <strain evidence="3">F848</strain>
    </source>
</reference>
<dbReference type="EMBL" id="MOHC01000066">
    <property type="protein sequence ID" value="OJN32483.1"/>
    <property type="molecule type" value="Genomic_DNA"/>
</dbReference>
<gene>
    <name evidence="7" type="ORF">BK300_25405</name>
    <name evidence="6" type="ORF">D9D43_27890</name>
    <name evidence="4" type="ORF">F9461_26385</name>
    <name evidence="3" type="ORF">FGAF848_52190</name>
    <name evidence="5" type="ORF">HJQ60_004027</name>
</gene>
<keyword evidence="2" id="KW-0804">Transcription</keyword>
<dbReference type="AlphaFoldDB" id="A0A234WSA7"/>
<dbReference type="Proteomes" id="UP001190091">
    <property type="component" value="Unassembled WGS sequence"/>
</dbReference>
<proteinExistence type="predicted"/>
<reference evidence="5" key="4">
    <citation type="submission" date="2020-03" db="EMBL/GenBank/DDBJ databases">
        <authorList>
            <consortium name="NCBI Pathogen Detection Project"/>
        </authorList>
    </citation>
    <scope>NUCLEOTIDE SEQUENCE</scope>
    <source>
        <strain evidence="5">AMC_487</strain>
    </source>
</reference>
<reference evidence="5" key="2">
    <citation type="journal article" date="2018" name="Genome Biol.">
        <title>SKESA: strategic k-mer extension for scrupulous assemblies.</title>
        <authorList>
            <person name="Souvorov A."/>
            <person name="Agarwala R."/>
            <person name="Lipman D.J."/>
        </authorList>
    </citation>
    <scope>NUCLEOTIDE SEQUENCE [LARGE SCALE GENOMIC DNA]</scope>
    <source>
        <strain evidence="5">AMC_487</strain>
    </source>
</reference>
<sequence>MKTDNSYIITSAFKKRNSRCPYCVLEAGKVPEEQFWLLIDISSIHSQRIINALYDYIVEGASRKVICERHNINNGYFTTCLKKLNYINKVISELSRFYTDEIDYE</sequence>
<dbReference type="Proteomes" id="UP000184077">
    <property type="component" value="Unassembled WGS sequence"/>
</dbReference>
<dbReference type="EMBL" id="RNLZ01000128">
    <property type="protein sequence ID" value="MGE17279.1"/>
    <property type="molecule type" value="Genomic_DNA"/>
</dbReference>
<dbReference type="Proteomes" id="UP000845800">
    <property type="component" value="Unassembled WGS sequence"/>
</dbReference>
<dbReference type="Gene3D" id="1.10.10.2690">
    <property type="match status" value="1"/>
</dbReference>
<evidence type="ECO:0000313" key="5">
    <source>
        <dbReference type="EMBL" id="HAI5333982.1"/>
    </source>
</evidence>
<evidence type="ECO:0000313" key="8">
    <source>
        <dbReference type="Proteomes" id="UP000184077"/>
    </source>
</evidence>
<evidence type="ECO:0000256" key="2">
    <source>
        <dbReference type="ARBA" id="ARBA00023163"/>
    </source>
</evidence>
<evidence type="ECO:0000256" key="1">
    <source>
        <dbReference type="ARBA" id="ARBA00023015"/>
    </source>
</evidence>
<dbReference type="Proteomes" id="UP000534496">
    <property type="component" value="Unassembled WGS sequence"/>
</dbReference>
<name>A0A234WSA7_ECOLX</name>
<dbReference type="GO" id="GO:0006355">
    <property type="term" value="P:regulation of DNA-templated transcription"/>
    <property type="evidence" value="ECO:0007669"/>
    <property type="project" value="InterPro"/>
</dbReference>
<dbReference type="Pfam" id="PF03333">
    <property type="entry name" value="PapB"/>
    <property type="match status" value="1"/>
</dbReference>
<protein>
    <submittedName>
        <fullName evidence="3">Adhesin biosynthesis transcription regulatory family protein</fullName>
    </submittedName>
    <submittedName>
        <fullName evidence="6">Transcriptional regulator</fullName>
    </submittedName>
</protein>
<reference evidence="6 9" key="3">
    <citation type="submission" date="2018-10" db="EMBL/GenBank/DDBJ databases">
        <authorList>
            <consortium name="NARMS: The National Antimicrobial Resistance Monitoring System"/>
        </authorList>
    </citation>
    <scope>NUCLEOTIDE SEQUENCE [LARGE SCALE GENOMIC DNA]</scope>
    <source>
        <strain evidence="6 9">CVM N17EC0060</strain>
        <strain evidence="4 10">CVM N19EC0189</strain>
    </source>
</reference>
<evidence type="ECO:0000313" key="3">
    <source>
        <dbReference type="EMBL" id="CAK1217676.1"/>
    </source>
</evidence>
<dbReference type="RefSeq" id="WP_000845366.1">
    <property type="nucleotide sequence ID" value="NZ_BFIP01000026.1"/>
</dbReference>
<keyword evidence="1" id="KW-0805">Transcription regulation</keyword>
<dbReference type="InterPro" id="IPR053721">
    <property type="entry name" value="Fimbrial_Adhesin_Reg"/>
</dbReference>
<reference evidence="7 8" key="1">
    <citation type="submission" date="2016-10" db="EMBL/GenBank/DDBJ databases">
        <title>Comprehensive resistome analysis reveals the prevalence of NDM and MCR-1 in Chinese poultry production.</title>
        <authorList>
            <person name="Wang Y."/>
            <person name="Zhang R."/>
            <person name="Li J."/>
            <person name="Wu Z."/>
            <person name="Wenjuan Y."/>
            <person name="Schwarz S."/>
            <person name="Tyrrell J."/>
            <person name="Zheng Y."/>
            <person name="Wang S."/>
            <person name="Shen Z."/>
            <person name="Liu Z."/>
            <person name="Lei L."/>
            <person name="Li M."/>
            <person name="Zhang Q."/>
            <person name="Wu C."/>
            <person name="Zhang Q."/>
            <person name="Wu Y."/>
            <person name="Walsh T."/>
            <person name="Shen J."/>
        </authorList>
    </citation>
    <scope>NUCLEOTIDE SEQUENCE [LARGE SCALE GENOMIC DNA]</scope>
    <source>
        <strain evidence="7 8">574</strain>
    </source>
</reference>
<comment type="caution">
    <text evidence="6">The sequence shown here is derived from an EMBL/GenBank/DDBJ whole genome shotgun (WGS) entry which is preliminary data.</text>
</comment>
<organism evidence="6 9">
    <name type="scientific">Escherichia coli</name>
    <dbReference type="NCBI Taxonomy" id="562"/>
    <lineage>
        <taxon>Bacteria</taxon>
        <taxon>Pseudomonadati</taxon>
        <taxon>Pseudomonadota</taxon>
        <taxon>Gammaproteobacteria</taxon>
        <taxon>Enterobacterales</taxon>
        <taxon>Enterobacteriaceae</taxon>
        <taxon>Escherichia</taxon>
    </lineage>
</organism>
<dbReference type="EMBL" id="CAUZHL010000009">
    <property type="protein sequence ID" value="CAK1217676.1"/>
    <property type="molecule type" value="Genomic_DNA"/>
</dbReference>
<evidence type="ECO:0000313" key="7">
    <source>
        <dbReference type="EMBL" id="OJN32483.1"/>
    </source>
</evidence>
<evidence type="ECO:0000313" key="9">
    <source>
        <dbReference type="Proteomes" id="UP000272336"/>
    </source>
</evidence>